<protein>
    <recommendedName>
        <fullName evidence="6">NAD kinase</fullName>
        <ecNumber evidence="6">2.7.1.23</ecNumber>
    </recommendedName>
    <alternativeName>
        <fullName evidence="6">ATP-dependent NAD kinase</fullName>
    </alternativeName>
</protein>
<sequence length="286" mass="31993">MKHIGIIPNLLKDKDLETTKVVISWLLGHDFNVYMTQHIGSLLDESIQTLEEEHLYETCEVLITIGGDGTILSVAQKACLYDKPIIGINLGRLGFLADVEMSEIDQFLSKLLTDDYTIEERMMLMIKVIDPSGEAHKFYALNDAYVARGSSSRISEFEIKVNEHFLDLYPADGIIIATPTGSTAYNLSAGGPIVAPSASQIMITPICPHSIYSRAVIVADTDAVQIKTNNYDGTTLELVVDGQMKMNITPMHFIEVRKAPYTTKLIKLSDLHFFEILRKKIVERRK</sequence>
<dbReference type="GO" id="GO:0005524">
    <property type="term" value="F:ATP binding"/>
    <property type="evidence" value="ECO:0007669"/>
    <property type="project" value="UniProtKB-KW"/>
</dbReference>
<evidence type="ECO:0000256" key="6">
    <source>
        <dbReference type="HAMAP-Rule" id="MF_00361"/>
    </source>
</evidence>
<evidence type="ECO:0000256" key="4">
    <source>
        <dbReference type="ARBA" id="ARBA00023027"/>
    </source>
</evidence>
<keyword evidence="6" id="KW-0547">Nucleotide-binding</keyword>
<keyword evidence="1 6" id="KW-0808">Transferase</keyword>
<comment type="catalytic activity">
    <reaction evidence="5 6">
        <text>NAD(+) + ATP = ADP + NADP(+) + H(+)</text>
        <dbReference type="Rhea" id="RHEA:18629"/>
        <dbReference type="ChEBI" id="CHEBI:15378"/>
        <dbReference type="ChEBI" id="CHEBI:30616"/>
        <dbReference type="ChEBI" id="CHEBI:57540"/>
        <dbReference type="ChEBI" id="CHEBI:58349"/>
        <dbReference type="ChEBI" id="CHEBI:456216"/>
        <dbReference type="EC" id="2.7.1.23"/>
    </reaction>
</comment>
<comment type="function">
    <text evidence="6">Involved in the regulation of the intracellular balance of NAD and NADP, and is a key enzyme in the biosynthesis of NADP. Catalyzes specifically the phosphorylation on 2'-hydroxyl of the adenosine moiety of NAD to yield NADP.</text>
</comment>
<comment type="caution">
    <text evidence="7">The sequence shown here is derived from an EMBL/GenBank/DDBJ whole genome shotgun (WGS) entry which is preliminary data.</text>
</comment>
<gene>
    <name evidence="6" type="primary">nadK</name>
    <name evidence="7" type="ORF">H8718_02130</name>
</gene>
<dbReference type="GO" id="GO:0005737">
    <property type="term" value="C:cytoplasm"/>
    <property type="evidence" value="ECO:0007669"/>
    <property type="project" value="UniProtKB-SubCell"/>
</dbReference>
<dbReference type="InterPro" id="IPR017437">
    <property type="entry name" value="ATP-NAD_kinase_PpnK-typ_C"/>
</dbReference>
<dbReference type="GO" id="GO:0046872">
    <property type="term" value="F:metal ion binding"/>
    <property type="evidence" value="ECO:0007669"/>
    <property type="project" value="UniProtKB-UniRule"/>
</dbReference>
<evidence type="ECO:0000256" key="5">
    <source>
        <dbReference type="ARBA" id="ARBA00047925"/>
    </source>
</evidence>
<keyword evidence="4 6" id="KW-0520">NAD</keyword>
<dbReference type="Pfam" id="PF20143">
    <property type="entry name" value="NAD_kinase_C"/>
    <property type="match status" value="1"/>
</dbReference>
<feature type="binding site" evidence="6">
    <location>
        <position position="172"/>
    </location>
    <ligand>
        <name>NAD(+)</name>
        <dbReference type="ChEBI" id="CHEBI:57540"/>
    </ligand>
</feature>
<evidence type="ECO:0000313" key="8">
    <source>
        <dbReference type="Proteomes" id="UP000655830"/>
    </source>
</evidence>
<comment type="cofactor">
    <cofactor evidence="6">
        <name>a divalent metal cation</name>
        <dbReference type="ChEBI" id="CHEBI:60240"/>
    </cofactor>
</comment>
<keyword evidence="6" id="KW-0963">Cytoplasm</keyword>
<dbReference type="RefSeq" id="WP_249331348.1">
    <property type="nucleotide sequence ID" value="NZ_JACRSY010000002.1"/>
</dbReference>
<feature type="binding site" evidence="6">
    <location>
        <position position="153"/>
    </location>
    <ligand>
        <name>NAD(+)</name>
        <dbReference type="ChEBI" id="CHEBI:57540"/>
    </ligand>
</feature>
<dbReference type="PANTHER" id="PTHR20275:SF0">
    <property type="entry name" value="NAD KINASE"/>
    <property type="match status" value="1"/>
</dbReference>
<comment type="subcellular location">
    <subcellularLocation>
        <location evidence="6">Cytoplasm</location>
    </subcellularLocation>
</comment>
<feature type="binding site" evidence="6">
    <location>
        <begin position="68"/>
        <end position="69"/>
    </location>
    <ligand>
        <name>NAD(+)</name>
        <dbReference type="ChEBI" id="CHEBI:57540"/>
    </ligand>
</feature>
<reference evidence="7" key="1">
    <citation type="submission" date="2020-08" db="EMBL/GenBank/DDBJ databases">
        <title>Genome public.</title>
        <authorList>
            <person name="Liu C."/>
            <person name="Sun Q."/>
        </authorList>
    </citation>
    <scope>NUCLEOTIDE SEQUENCE</scope>
    <source>
        <strain evidence="7">NSJ-12</strain>
    </source>
</reference>
<evidence type="ECO:0000313" key="7">
    <source>
        <dbReference type="EMBL" id="MBC8578342.1"/>
    </source>
</evidence>
<dbReference type="SUPFAM" id="SSF111331">
    <property type="entry name" value="NAD kinase/diacylglycerol kinase-like"/>
    <property type="match status" value="1"/>
</dbReference>
<keyword evidence="6" id="KW-0067">ATP-binding</keyword>
<dbReference type="Proteomes" id="UP000655830">
    <property type="component" value="Unassembled WGS sequence"/>
</dbReference>
<dbReference type="HAMAP" id="MF_00361">
    <property type="entry name" value="NAD_kinase"/>
    <property type="match status" value="1"/>
</dbReference>
<dbReference type="InterPro" id="IPR016064">
    <property type="entry name" value="NAD/diacylglycerol_kinase_sf"/>
</dbReference>
<dbReference type="Gene3D" id="3.40.50.10330">
    <property type="entry name" value="Probable inorganic polyphosphate/atp-NAD kinase, domain 1"/>
    <property type="match status" value="1"/>
</dbReference>
<evidence type="ECO:0000256" key="2">
    <source>
        <dbReference type="ARBA" id="ARBA00022777"/>
    </source>
</evidence>
<dbReference type="GO" id="GO:0003951">
    <property type="term" value="F:NAD+ kinase activity"/>
    <property type="evidence" value="ECO:0007669"/>
    <property type="project" value="UniProtKB-UniRule"/>
</dbReference>
<feature type="binding site" evidence="6">
    <location>
        <position position="243"/>
    </location>
    <ligand>
        <name>NAD(+)</name>
        <dbReference type="ChEBI" id="CHEBI:57540"/>
    </ligand>
</feature>
<dbReference type="GO" id="GO:0051287">
    <property type="term" value="F:NAD binding"/>
    <property type="evidence" value="ECO:0007669"/>
    <property type="project" value="UniProtKB-ARBA"/>
</dbReference>
<evidence type="ECO:0000256" key="3">
    <source>
        <dbReference type="ARBA" id="ARBA00022857"/>
    </source>
</evidence>
<dbReference type="Pfam" id="PF01513">
    <property type="entry name" value="NAD_kinase"/>
    <property type="match status" value="1"/>
</dbReference>
<dbReference type="PANTHER" id="PTHR20275">
    <property type="entry name" value="NAD KINASE"/>
    <property type="match status" value="1"/>
</dbReference>
<evidence type="ECO:0000256" key="1">
    <source>
        <dbReference type="ARBA" id="ARBA00022679"/>
    </source>
</evidence>
<dbReference type="GO" id="GO:0019674">
    <property type="term" value="P:NAD+ metabolic process"/>
    <property type="evidence" value="ECO:0007669"/>
    <property type="project" value="InterPro"/>
</dbReference>
<comment type="caution">
    <text evidence="6">Lacks conserved residue(s) required for the propagation of feature annotation.</text>
</comment>
<feature type="binding site" evidence="6">
    <location>
        <begin position="142"/>
        <end position="143"/>
    </location>
    <ligand>
        <name>NAD(+)</name>
        <dbReference type="ChEBI" id="CHEBI:57540"/>
    </ligand>
</feature>
<keyword evidence="3 6" id="KW-0521">NADP</keyword>
<keyword evidence="2 6" id="KW-0418">Kinase</keyword>
<dbReference type="EMBL" id="JACRSY010000002">
    <property type="protein sequence ID" value="MBC8578342.1"/>
    <property type="molecule type" value="Genomic_DNA"/>
</dbReference>
<dbReference type="InterPro" id="IPR002504">
    <property type="entry name" value="NADK"/>
</dbReference>
<dbReference type="GO" id="GO:0006741">
    <property type="term" value="P:NADP+ biosynthetic process"/>
    <property type="evidence" value="ECO:0007669"/>
    <property type="project" value="UniProtKB-UniRule"/>
</dbReference>
<dbReference type="EC" id="2.7.1.23" evidence="6"/>
<dbReference type="InterPro" id="IPR017438">
    <property type="entry name" value="ATP-NAD_kinase_N"/>
</dbReference>
<feature type="binding site" evidence="6">
    <location>
        <begin position="183"/>
        <end position="188"/>
    </location>
    <ligand>
        <name>NAD(+)</name>
        <dbReference type="ChEBI" id="CHEBI:57540"/>
    </ligand>
</feature>
<name>A0A926EHJ0_9FIRM</name>
<keyword evidence="8" id="KW-1185">Reference proteome</keyword>
<organism evidence="7 8">
    <name type="scientific">Zhenhengia yiwuensis</name>
    <dbReference type="NCBI Taxonomy" id="2763666"/>
    <lineage>
        <taxon>Bacteria</taxon>
        <taxon>Bacillati</taxon>
        <taxon>Bacillota</taxon>
        <taxon>Clostridia</taxon>
        <taxon>Lachnospirales</taxon>
        <taxon>Lachnospiraceae</taxon>
        <taxon>Zhenhengia</taxon>
    </lineage>
</organism>
<feature type="active site" description="Proton acceptor" evidence="6">
    <location>
        <position position="68"/>
    </location>
</feature>
<proteinExistence type="inferred from homology"/>
<dbReference type="AlphaFoldDB" id="A0A926EHJ0"/>
<accession>A0A926EHJ0</accession>
<dbReference type="Gene3D" id="2.60.200.30">
    <property type="entry name" value="Probable inorganic polyphosphate/atp-NAD kinase, domain 2"/>
    <property type="match status" value="1"/>
</dbReference>
<comment type="similarity">
    <text evidence="6">Belongs to the NAD kinase family.</text>
</comment>